<dbReference type="EMBL" id="LNIX01000002">
    <property type="protein sequence ID" value="OXA60752.1"/>
    <property type="molecule type" value="Genomic_DNA"/>
</dbReference>
<feature type="compositionally biased region" description="Basic and acidic residues" evidence="1">
    <location>
        <begin position="168"/>
        <end position="184"/>
    </location>
</feature>
<dbReference type="AlphaFoldDB" id="A0A226ET17"/>
<organism evidence="2 3">
    <name type="scientific">Folsomia candida</name>
    <name type="common">Springtail</name>
    <dbReference type="NCBI Taxonomy" id="158441"/>
    <lineage>
        <taxon>Eukaryota</taxon>
        <taxon>Metazoa</taxon>
        <taxon>Ecdysozoa</taxon>
        <taxon>Arthropoda</taxon>
        <taxon>Hexapoda</taxon>
        <taxon>Collembola</taxon>
        <taxon>Entomobryomorpha</taxon>
        <taxon>Isotomoidea</taxon>
        <taxon>Isotomidae</taxon>
        <taxon>Proisotominae</taxon>
        <taxon>Folsomia</taxon>
    </lineage>
</organism>
<feature type="region of interest" description="Disordered" evidence="1">
    <location>
        <begin position="203"/>
        <end position="281"/>
    </location>
</feature>
<feature type="region of interest" description="Disordered" evidence="1">
    <location>
        <begin position="401"/>
        <end position="425"/>
    </location>
</feature>
<dbReference type="Proteomes" id="UP000198287">
    <property type="component" value="Unassembled WGS sequence"/>
</dbReference>
<gene>
    <name evidence="2" type="ORF">Fcan01_06012</name>
</gene>
<accession>A0A226ET17</accession>
<evidence type="ECO:0000313" key="3">
    <source>
        <dbReference type="Proteomes" id="UP000198287"/>
    </source>
</evidence>
<proteinExistence type="predicted"/>
<sequence>MVDSGPDHMENARSLSSGLEDCNILSPISAALAASAVLAEYCQKDELEPIATSATPAVILANNKHNIQSAFNLSYNDTRRIAASKSVKLKTITAATTGSTNENLACKNNSLRPRRHVETGEIFNESYKKSSLISAELLTAAAPVQMFQKQANLKGYQIPKKKNGNARPVEEERRPQTPIVHDDLVQPYCVPEKALLQQQPEITSDYGSTNSGDSLDLFDSSNSSNGGGCSGHPTPDYCYSSSSEDASTTIEPSSPKNNFQHFEYPRKMKSSTDSEEEPFSLDNRPAIEDAGMFEDVNYVIITCEDDIEIMDIFTTDDDGSTLRVKEGIILQLLDYEDEGFAEDIPQPHHDKENNYYYTCTEEGKPQSPESTNLLAFVSNNFNYGEETQEMLDLELGAVETVESEESFRSDEEDNGKRSDDDDKTHFDVDLADEVVKFSKRSHSGSGHRDSCAAKFTDTNTVKSTSKPLSPTNLLTSVLEKTLLVKLRRCDDSVYMPKGETRCEMEVVPIGEPFMKTSDPIVQPPNTQVQGRRLSHKRKHKRRVQEEENWAIVSHSDDLSSNESTSKWPIKLKIMRKRLENDDNGSLEVSSSSSSISGSGRVVLERGKAAALSTPTMRNTSSSQFFNGSCKVCGAECPYEEARTYYITPSVTTPFSCCTCFGEFSQSEWTSHNRSCYIVEDDLDAKASRCRAETLGHSHPTFGDYTVMRRDFICLLCFSFMAK</sequence>
<feature type="compositionally biased region" description="Polar residues" evidence="1">
    <location>
        <begin position="239"/>
        <end position="260"/>
    </location>
</feature>
<keyword evidence="3" id="KW-1185">Reference proteome</keyword>
<comment type="caution">
    <text evidence="2">The sequence shown here is derived from an EMBL/GenBank/DDBJ whole genome shotgun (WGS) entry which is preliminary data.</text>
</comment>
<feature type="compositionally biased region" description="Basic residues" evidence="1">
    <location>
        <begin position="532"/>
        <end position="542"/>
    </location>
</feature>
<feature type="region of interest" description="Disordered" evidence="1">
    <location>
        <begin position="157"/>
        <end position="184"/>
    </location>
</feature>
<feature type="compositionally biased region" description="Basic and acidic residues" evidence="1">
    <location>
        <begin position="263"/>
        <end position="272"/>
    </location>
</feature>
<feature type="region of interest" description="Disordered" evidence="1">
    <location>
        <begin position="515"/>
        <end position="546"/>
    </location>
</feature>
<evidence type="ECO:0000256" key="1">
    <source>
        <dbReference type="SAM" id="MobiDB-lite"/>
    </source>
</evidence>
<feature type="compositionally biased region" description="Basic and acidic residues" evidence="1">
    <location>
        <begin position="405"/>
        <end position="425"/>
    </location>
</feature>
<feature type="compositionally biased region" description="Low complexity" evidence="1">
    <location>
        <begin position="210"/>
        <end position="224"/>
    </location>
</feature>
<reference evidence="2 3" key="1">
    <citation type="submission" date="2015-12" db="EMBL/GenBank/DDBJ databases">
        <title>The genome of Folsomia candida.</title>
        <authorList>
            <person name="Faddeeva A."/>
            <person name="Derks M.F."/>
            <person name="Anvar Y."/>
            <person name="Smit S."/>
            <person name="Van Straalen N."/>
            <person name="Roelofs D."/>
        </authorList>
    </citation>
    <scope>NUCLEOTIDE SEQUENCE [LARGE SCALE GENOMIC DNA]</scope>
    <source>
        <strain evidence="2 3">VU population</strain>
        <tissue evidence="2">Whole body</tissue>
    </source>
</reference>
<name>A0A226ET17_FOLCA</name>
<protein>
    <submittedName>
        <fullName evidence="2">Uncharacterized protein</fullName>
    </submittedName>
</protein>
<evidence type="ECO:0000313" key="2">
    <source>
        <dbReference type="EMBL" id="OXA60752.1"/>
    </source>
</evidence>